<name>A0A9D4YSU4_CHLVU</name>
<evidence type="ECO:0000256" key="4">
    <source>
        <dbReference type="SAM" id="MobiDB-lite"/>
    </source>
</evidence>
<dbReference type="PROSITE" id="PS50102">
    <property type="entry name" value="RRM"/>
    <property type="match status" value="2"/>
</dbReference>
<dbReference type="Proteomes" id="UP001055712">
    <property type="component" value="Unassembled WGS sequence"/>
</dbReference>
<feature type="region of interest" description="Disordered" evidence="4">
    <location>
        <begin position="303"/>
        <end position="322"/>
    </location>
</feature>
<feature type="compositionally biased region" description="Gly residues" evidence="4">
    <location>
        <begin position="661"/>
        <end position="672"/>
    </location>
</feature>
<dbReference type="Gene3D" id="3.30.70.330">
    <property type="match status" value="3"/>
</dbReference>
<dbReference type="InterPro" id="IPR035979">
    <property type="entry name" value="RBD_domain_sf"/>
</dbReference>
<protein>
    <recommendedName>
        <fullName evidence="5">RRM domain-containing protein</fullName>
    </recommendedName>
</protein>
<evidence type="ECO:0000259" key="5">
    <source>
        <dbReference type="PROSITE" id="PS50102"/>
    </source>
</evidence>
<dbReference type="InterPro" id="IPR050666">
    <property type="entry name" value="ESRP"/>
</dbReference>
<dbReference type="PANTHER" id="PTHR13976">
    <property type="entry name" value="HETEROGENEOUS NUCLEAR RIBONUCLEOPROTEIN-RELATED"/>
    <property type="match status" value="1"/>
</dbReference>
<dbReference type="InterPro" id="IPR012677">
    <property type="entry name" value="Nucleotide-bd_a/b_plait_sf"/>
</dbReference>
<feature type="compositionally biased region" description="Basic residues" evidence="4">
    <location>
        <begin position="590"/>
        <end position="610"/>
    </location>
</feature>
<keyword evidence="7" id="KW-1185">Reference proteome</keyword>
<organism evidence="6 7">
    <name type="scientific">Chlorella vulgaris</name>
    <name type="common">Green alga</name>
    <dbReference type="NCBI Taxonomy" id="3077"/>
    <lineage>
        <taxon>Eukaryota</taxon>
        <taxon>Viridiplantae</taxon>
        <taxon>Chlorophyta</taxon>
        <taxon>core chlorophytes</taxon>
        <taxon>Trebouxiophyceae</taxon>
        <taxon>Chlorellales</taxon>
        <taxon>Chlorellaceae</taxon>
        <taxon>Chlorella clade</taxon>
        <taxon>Chlorella</taxon>
    </lineage>
</organism>
<feature type="compositionally biased region" description="Gly residues" evidence="4">
    <location>
        <begin position="615"/>
        <end position="633"/>
    </location>
</feature>
<dbReference type="InterPro" id="IPR000504">
    <property type="entry name" value="RRM_dom"/>
</dbReference>
<proteinExistence type="predicted"/>
<keyword evidence="2 3" id="KW-0694">RNA-binding</keyword>
<dbReference type="OrthoDB" id="431068at2759"/>
<feature type="domain" description="RRM" evidence="5">
    <location>
        <begin position="10"/>
        <end position="90"/>
    </location>
</feature>
<gene>
    <name evidence="6" type="ORF">D9Q98_009624</name>
</gene>
<dbReference type="GO" id="GO:0003723">
    <property type="term" value="F:RNA binding"/>
    <property type="evidence" value="ECO:0007669"/>
    <property type="project" value="UniProtKB-UniRule"/>
</dbReference>
<dbReference type="SUPFAM" id="SSF54928">
    <property type="entry name" value="RNA-binding domain, RBD"/>
    <property type="match status" value="3"/>
</dbReference>
<feature type="domain" description="RRM" evidence="5">
    <location>
        <begin position="119"/>
        <end position="198"/>
    </location>
</feature>
<feature type="compositionally biased region" description="Polar residues" evidence="4">
    <location>
        <begin position="537"/>
        <end position="548"/>
    </location>
</feature>
<reference evidence="6" key="1">
    <citation type="journal article" date="2019" name="Plant J.">
        <title>Chlorella vulgaris genome assembly and annotation reveals the molecular basis for metabolic acclimation to high light conditions.</title>
        <authorList>
            <person name="Cecchin M."/>
            <person name="Marcolungo L."/>
            <person name="Rossato M."/>
            <person name="Girolomoni L."/>
            <person name="Cosentino E."/>
            <person name="Cuine S."/>
            <person name="Li-Beisson Y."/>
            <person name="Delledonne M."/>
            <person name="Ballottari M."/>
        </authorList>
    </citation>
    <scope>NUCLEOTIDE SEQUENCE</scope>
    <source>
        <strain evidence="6">211/11P</strain>
    </source>
</reference>
<sequence>MATRKAAAGNIVRLRGLPAKSSKEDVLAFLDGCGLTSDRVHLRFKERRTAGEAYVIFDNKEEAQRACVKDKDMFLPKFGERYVRVVLAEDVTAEDLHSTAAGVPSKTARSQRTASEMEFIVKVGGLPYGISPPEVRQLFFGWQVNASGVHLKQAGPHMEALVDFEVPEHAQQAVAQRHGTMITTAAGVFQLSVQKAGKAEWDALVAAQQGSDGIVKLRGLPTKAGVADVKAFLKGYRYKPGGVHVQPLSENRHSKIALVEFETAAEAVRALEMDRQRFGTAFGDRYCLLQLVHRAEFEQDRRKFQRQMAGSSGNSSSSGGTLATGLSMDVKCPAPAAVSFMSPLPSSFASPFAPASSAAIGLLPHAAAAAAAGFMHPLLQPVAPRVMLPPGYVLPPGLPPMPGSWPAPAASHMPHFQLPAVSAAGLVAPPALPSMLPGMAAASATAVPSLSLPLPPHGSAAAPPLPGSTAAARYMVQDLSTGQQVFLDPGFNLSELLPPTALASCSAVEVPVAGNTTATAASQPSHNVQHVQEPAASENSTDKQSQGHGTDGGGTEKELPLLAPAGGSSEVPGHGVGCTQAGAGTPTAKPRSRCHQGHRFQNSHHHRRTQKAGSGNSGGSSGDEGCSASGGGSNDSSDGGDGALRPADHKTDGRNGCAAEGAGGSSGRGSGASAGIAAAGICDSVQLLYTAGSEGMEDADVPAATLQQLRLHADHPKTHPCRQHSPVHTAALLADGVSLPPVKRTRSQ</sequence>
<feature type="region of interest" description="Disordered" evidence="4">
    <location>
        <begin position="519"/>
        <end position="674"/>
    </location>
</feature>
<evidence type="ECO:0000256" key="2">
    <source>
        <dbReference type="ARBA" id="ARBA00022884"/>
    </source>
</evidence>
<feature type="compositionally biased region" description="Polar residues" evidence="4">
    <location>
        <begin position="519"/>
        <end position="530"/>
    </location>
</feature>
<comment type="caution">
    <text evidence="6">The sequence shown here is derived from an EMBL/GenBank/DDBJ whole genome shotgun (WGS) entry which is preliminary data.</text>
</comment>
<evidence type="ECO:0000313" key="6">
    <source>
        <dbReference type="EMBL" id="KAI3424270.1"/>
    </source>
</evidence>
<evidence type="ECO:0000313" key="7">
    <source>
        <dbReference type="Proteomes" id="UP001055712"/>
    </source>
</evidence>
<keyword evidence="1" id="KW-0677">Repeat</keyword>
<dbReference type="AlphaFoldDB" id="A0A9D4YSU4"/>
<evidence type="ECO:0000256" key="1">
    <source>
        <dbReference type="ARBA" id="ARBA00022737"/>
    </source>
</evidence>
<evidence type="ECO:0000256" key="3">
    <source>
        <dbReference type="PROSITE-ProRule" id="PRU00176"/>
    </source>
</evidence>
<accession>A0A9D4YSU4</accession>
<dbReference type="CDD" id="cd12254">
    <property type="entry name" value="RRM_hnRNPH_ESRPs_RBM12_like"/>
    <property type="match status" value="2"/>
</dbReference>
<reference evidence="6" key="2">
    <citation type="submission" date="2020-11" db="EMBL/GenBank/DDBJ databases">
        <authorList>
            <person name="Cecchin M."/>
            <person name="Marcolungo L."/>
            <person name="Rossato M."/>
            <person name="Girolomoni L."/>
            <person name="Cosentino E."/>
            <person name="Cuine S."/>
            <person name="Li-Beisson Y."/>
            <person name="Delledonne M."/>
            <person name="Ballottari M."/>
        </authorList>
    </citation>
    <scope>NUCLEOTIDE SEQUENCE</scope>
    <source>
        <strain evidence="6">211/11P</strain>
        <tissue evidence="6">Whole cell</tissue>
    </source>
</reference>
<dbReference type="SMART" id="SM00360">
    <property type="entry name" value="RRM"/>
    <property type="match status" value="3"/>
</dbReference>
<dbReference type="EMBL" id="SIDB01000013">
    <property type="protein sequence ID" value="KAI3424270.1"/>
    <property type="molecule type" value="Genomic_DNA"/>
</dbReference>
<feature type="compositionally biased region" description="Low complexity" evidence="4">
    <location>
        <begin position="309"/>
        <end position="322"/>
    </location>
</feature>